<dbReference type="UniPathway" id="UPA00539"/>
<evidence type="ECO:0000313" key="5">
    <source>
        <dbReference type="EMBL" id="HAE48482.1"/>
    </source>
</evidence>
<dbReference type="Pfam" id="PF08042">
    <property type="entry name" value="PqqA"/>
    <property type="match status" value="1"/>
</dbReference>
<evidence type="ECO:0000256" key="3">
    <source>
        <dbReference type="ARBA" id="ARBA00015086"/>
    </source>
</evidence>
<reference evidence="5 6" key="1">
    <citation type="journal article" date="2018" name="Nat. Biotechnol.">
        <title>A standardized bacterial taxonomy based on genome phylogeny substantially revises the tree of life.</title>
        <authorList>
            <person name="Parks D.H."/>
            <person name="Chuvochina M."/>
            <person name="Waite D.W."/>
            <person name="Rinke C."/>
            <person name="Skarshewski A."/>
            <person name="Chaumeil P.A."/>
            <person name="Hugenholtz P."/>
        </authorList>
    </citation>
    <scope>NUCLEOTIDE SEQUENCE [LARGE SCALE GENOMIC DNA]</scope>
    <source>
        <strain evidence="5">UBA8739</strain>
    </source>
</reference>
<protein>
    <recommendedName>
        <fullName evidence="3">Coenzyme PQQ synthesis protein A</fullName>
    </recommendedName>
</protein>
<dbReference type="EMBL" id="DMAI01000216">
    <property type="protein sequence ID" value="HAE48482.1"/>
    <property type="molecule type" value="Genomic_DNA"/>
</dbReference>
<keyword evidence="4" id="KW-0884">PQQ biosynthesis</keyword>
<dbReference type="GO" id="GO:0018189">
    <property type="term" value="P:pyrroloquinoline quinone biosynthetic process"/>
    <property type="evidence" value="ECO:0007669"/>
    <property type="project" value="UniProtKB-UniPathway"/>
</dbReference>
<comment type="similarity">
    <text evidence="2">Belongs to the PqqA family.</text>
</comment>
<evidence type="ECO:0000256" key="2">
    <source>
        <dbReference type="ARBA" id="ARBA00009325"/>
    </source>
</evidence>
<organism evidence="5 6">
    <name type="scientific">Tistrella mobilis</name>
    <dbReference type="NCBI Taxonomy" id="171437"/>
    <lineage>
        <taxon>Bacteria</taxon>
        <taxon>Pseudomonadati</taxon>
        <taxon>Pseudomonadota</taxon>
        <taxon>Alphaproteobacteria</taxon>
        <taxon>Geminicoccales</taxon>
        <taxon>Geminicoccaceae</taxon>
        <taxon>Tistrella</taxon>
    </lineage>
</organism>
<dbReference type="Proteomes" id="UP000257706">
    <property type="component" value="Unassembled WGS sequence"/>
</dbReference>
<name>A0A3B9IKU0_9PROT</name>
<dbReference type="NCBIfam" id="TIGR02107">
    <property type="entry name" value="PQQ_syn_pqqA"/>
    <property type="match status" value="1"/>
</dbReference>
<accession>A0A3B9IKU0</accession>
<dbReference type="InterPro" id="IPR011725">
    <property type="entry name" value="PQQ_synth_PqqA"/>
</dbReference>
<proteinExistence type="inferred from homology"/>
<gene>
    <name evidence="5" type="primary">pqqA</name>
    <name evidence="5" type="ORF">DCK97_13775</name>
</gene>
<evidence type="ECO:0000313" key="6">
    <source>
        <dbReference type="Proteomes" id="UP000257706"/>
    </source>
</evidence>
<comment type="caution">
    <text evidence="5">The sequence shown here is derived from an EMBL/GenBank/DDBJ whole genome shotgun (WGS) entry which is preliminary data.</text>
</comment>
<evidence type="ECO:0000256" key="4">
    <source>
        <dbReference type="ARBA" id="ARBA00022905"/>
    </source>
</evidence>
<comment type="pathway">
    <text evidence="1">Cofactor biosynthesis; pyrroloquinoline quinone biosynthesis.</text>
</comment>
<evidence type="ECO:0000256" key="1">
    <source>
        <dbReference type="ARBA" id="ARBA00004886"/>
    </source>
</evidence>
<dbReference type="AlphaFoldDB" id="A0A3B9IKU0"/>
<sequence length="60" mass="6533">MAAPYGVGWATHLSRRSCIMNWTTPQIVETRIGMEINGYMPADFITPEDATDAETTGAEG</sequence>